<accession>A0A397HQ73</accession>
<reference evidence="1 2" key="1">
    <citation type="submission" date="2018-08" db="EMBL/GenBank/DDBJ databases">
        <title>Genome and evolution of the arbuscular mycorrhizal fungus Diversispora epigaea (formerly Glomus versiforme) and its bacterial endosymbionts.</title>
        <authorList>
            <person name="Sun X."/>
            <person name="Fei Z."/>
            <person name="Harrison M."/>
        </authorList>
    </citation>
    <scope>NUCLEOTIDE SEQUENCE [LARGE SCALE GENOMIC DNA]</scope>
    <source>
        <strain evidence="1 2">IT104</strain>
    </source>
</reference>
<comment type="caution">
    <text evidence="1">The sequence shown here is derived from an EMBL/GenBank/DDBJ whole genome shotgun (WGS) entry which is preliminary data.</text>
</comment>
<keyword evidence="2" id="KW-1185">Reference proteome</keyword>
<dbReference type="Proteomes" id="UP000266861">
    <property type="component" value="Unassembled WGS sequence"/>
</dbReference>
<name>A0A397HQ73_9GLOM</name>
<organism evidence="1 2">
    <name type="scientific">Diversispora epigaea</name>
    <dbReference type="NCBI Taxonomy" id="1348612"/>
    <lineage>
        <taxon>Eukaryota</taxon>
        <taxon>Fungi</taxon>
        <taxon>Fungi incertae sedis</taxon>
        <taxon>Mucoromycota</taxon>
        <taxon>Glomeromycotina</taxon>
        <taxon>Glomeromycetes</taxon>
        <taxon>Diversisporales</taxon>
        <taxon>Diversisporaceae</taxon>
        <taxon>Diversispora</taxon>
    </lineage>
</organism>
<dbReference type="EMBL" id="PQFF01000298">
    <property type="protein sequence ID" value="RHZ64148.1"/>
    <property type="molecule type" value="Genomic_DNA"/>
</dbReference>
<sequence>MVARITIAVRNQMIGVTESNLSPILVLVYSTLPQRKVENIGRYLDDSSNEDYFPFPYAKEMVHLNFPLWTFTSH</sequence>
<dbReference type="AlphaFoldDB" id="A0A397HQ73"/>
<evidence type="ECO:0000313" key="2">
    <source>
        <dbReference type="Proteomes" id="UP000266861"/>
    </source>
</evidence>
<evidence type="ECO:0000313" key="1">
    <source>
        <dbReference type="EMBL" id="RHZ64148.1"/>
    </source>
</evidence>
<gene>
    <name evidence="1" type="ORF">Glove_326g24</name>
</gene>
<proteinExistence type="predicted"/>
<protein>
    <submittedName>
        <fullName evidence="1">Uncharacterized protein</fullName>
    </submittedName>
</protein>